<evidence type="ECO:0000256" key="6">
    <source>
        <dbReference type="ARBA" id="ARBA00023027"/>
    </source>
</evidence>
<dbReference type="CDD" id="cd05227">
    <property type="entry name" value="AR_SDR_e"/>
    <property type="match status" value="1"/>
</dbReference>
<keyword evidence="3" id="KW-0479">Metal-binding</keyword>
<dbReference type="EMBL" id="JZEE01000536">
    <property type="protein sequence ID" value="KJK63914.1"/>
    <property type="molecule type" value="Genomic_DNA"/>
</dbReference>
<name>A0A0F0I860_ASPPU</name>
<evidence type="ECO:0000256" key="5">
    <source>
        <dbReference type="ARBA" id="ARBA00023002"/>
    </source>
</evidence>
<dbReference type="InterPro" id="IPR020843">
    <property type="entry name" value="ER"/>
</dbReference>
<dbReference type="GO" id="GO:0046872">
    <property type="term" value="F:metal ion binding"/>
    <property type="evidence" value="ECO:0007669"/>
    <property type="project" value="UniProtKB-KW"/>
</dbReference>
<dbReference type="InterPro" id="IPR036291">
    <property type="entry name" value="NAD(P)-bd_dom_sf"/>
</dbReference>
<evidence type="ECO:0000313" key="9">
    <source>
        <dbReference type="EMBL" id="KJK63914.1"/>
    </source>
</evidence>
<dbReference type="SMART" id="SM00829">
    <property type="entry name" value="PKS_ER"/>
    <property type="match status" value="1"/>
</dbReference>
<evidence type="ECO:0000256" key="1">
    <source>
        <dbReference type="ARBA" id="ARBA00001947"/>
    </source>
</evidence>
<organism evidence="9 10">
    <name type="scientific">Aspergillus parasiticus (strain ATCC 56775 / NRRL 5862 / SRRC 143 / SU-1)</name>
    <dbReference type="NCBI Taxonomy" id="1403190"/>
    <lineage>
        <taxon>Eukaryota</taxon>
        <taxon>Fungi</taxon>
        <taxon>Dikarya</taxon>
        <taxon>Ascomycota</taxon>
        <taxon>Pezizomycotina</taxon>
        <taxon>Eurotiomycetes</taxon>
        <taxon>Eurotiomycetidae</taxon>
        <taxon>Eurotiales</taxon>
        <taxon>Aspergillaceae</taxon>
        <taxon>Aspergillus</taxon>
        <taxon>Aspergillus subgen. Circumdati</taxon>
    </lineage>
</organism>
<comment type="similarity">
    <text evidence="7">Belongs to the NAD(P)-dependent epimerase/dehydratase family. Dihydroflavonol-4-reductase subfamily.</text>
</comment>
<dbReference type="PANTHER" id="PTHR42940:SF2">
    <property type="entry name" value="DEHYDROGENASE FAMILY OXIDOREDUCTASE, PUTATIVE (JCVI)-RELATED"/>
    <property type="match status" value="1"/>
</dbReference>
<dbReference type="Pfam" id="PF08240">
    <property type="entry name" value="ADH_N"/>
    <property type="match status" value="1"/>
</dbReference>
<keyword evidence="5" id="KW-0560">Oxidoreductase</keyword>
<dbReference type="PANTHER" id="PTHR42940">
    <property type="entry name" value="ALCOHOL DEHYDROGENASE 1-RELATED"/>
    <property type="match status" value="1"/>
</dbReference>
<evidence type="ECO:0000256" key="2">
    <source>
        <dbReference type="ARBA" id="ARBA00008072"/>
    </source>
</evidence>
<dbReference type="Pfam" id="PF01370">
    <property type="entry name" value="Epimerase"/>
    <property type="match status" value="1"/>
</dbReference>
<evidence type="ECO:0000256" key="7">
    <source>
        <dbReference type="ARBA" id="ARBA00023445"/>
    </source>
</evidence>
<evidence type="ECO:0000259" key="8">
    <source>
        <dbReference type="SMART" id="SM00829"/>
    </source>
</evidence>
<dbReference type="FunFam" id="3.40.50.720:FF:000039">
    <property type="entry name" value="Alcohol dehydrogenase AdhP"/>
    <property type="match status" value="1"/>
</dbReference>
<accession>A0A0F0I860</accession>
<evidence type="ECO:0000313" key="10">
    <source>
        <dbReference type="Proteomes" id="UP000033540"/>
    </source>
</evidence>
<dbReference type="InterPro" id="IPR011032">
    <property type="entry name" value="GroES-like_sf"/>
</dbReference>
<dbReference type="SUPFAM" id="SSF50129">
    <property type="entry name" value="GroES-like"/>
    <property type="match status" value="1"/>
</dbReference>
<comment type="similarity">
    <text evidence="2">Belongs to the zinc-containing alcohol dehydrogenase family.</text>
</comment>
<keyword evidence="4" id="KW-0862">Zinc</keyword>
<dbReference type="Gene3D" id="3.90.180.10">
    <property type="entry name" value="Medium-chain alcohol dehydrogenases, catalytic domain"/>
    <property type="match status" value="2"/>
</dbReference>
<dbReference type="FunFam" id="3.40.50.720:FF:000191">
    <property type="entry name" value="Methylglyoxal reductase (NADPH-dependent)"/>
    <property type="match status" value="1"/>
</dbReference>
<dbReference type="Proteomes" id="UP000033540">
    <property type="component" value="Unassembled WGS sequence"/>
</dbReference>
<dbReference type="InterPro" id="IPR013149">
    <property type="entry name" value="ADH-like_C"/>
</dbReference>
<keyword evidence="6" id="KW-0520">NAD</keyword>
<dbReference type="InterPro" id="IPR001509">
    <property type="entry name" value="Epimerase_deHydtase"/>
</dbReference>
<dbReference type="OrthoDB" id="1879366at2759"/>
<protein>
    <submittedName>
        <fullName evidence="9">Zinc-binding dehydrogenase</fullName>
    </submittedName>
</protein>
<dbReference type="Gene3D" id="3.40.50.720">
    <property type="entry name" value="NAD(P)-binding Rossmann-like Domain"/>
    <property type="match status" value="2"/>
</dbReference>
<evidence type="ECO:0000256" key="3">
    <source>
        <dbReference type="ARBA" id="ARBA00022723"/>
    </source>
</evidence>
<comment type="caution">
    <text evidence="9">The sequence shown here is derived from an EMBL/GenBank/DDBJ whole genome shotgun (WGS) entry which is preliminary data.</text>
</comment>
<sequence length="575" mass="62295">MKTLLTGGSGFLAAHCLDALLKHGHNVVVTVRSHVKGQAILNAHGHPSCATLSYVIVQDIAKPDAFETAVQSTPPFDAVVHTASPFHYKSQDAQKDIIDPAVLGTMSLLTAVKAHAPSVKRVIITSSFAAMYNPYNHPEVYTEDHWNPVTLQEAMADPVQAYRASKTFAERSAWDFVEREKPNFTVTTINPPLILGPLIKGIHSKDTINTSNTQLQDLIQGKWKDGLPRTFSPYWVDVRDVALAHVKALIIPQAAQKRFIITAGTMCNADIATIVRDYLPDMGGPTQVAAYVENPGPEASLVIHTDCPIAEPGLGEVQVKLEVAGLCHSDINRVYGPLPLINKIVGHEGVGRVVKQHVVISADFVHFVPEDLPAEVIAPLLCAGITMYSALQKANLREYDWLLLPGAGGGLGHLGIQIAKQQGYRVIAIDRGPEKRELSLNMGADVFLDFETDNVVERVLESTNGSGTQAVICTSGAIPAYKQAVDCVQNVGTIVCIGVAPDNLPISPLDMVRRGLRLIGSAVGSHQQMQELMEMARKGTVKPIVQVLDFEQVDIAARRLEEGTIPGRLVLRLPE</sequence>
<dbReference type="AlphaFoldDB" id="A0A0F0I860"/>
<dbReference type="SUPFAM" id="SSF51735">
    <property type="entry name" value="NAD(P)-binding Rossmann-fold domains"/>
    <property type="match status" value="2"/>
</dbReference>
<comment type="cofactor">
    <cofactor evidence="1">
        <name>Zn(2+)</name>
        <dbReference type="ChEBI" id="CHEBI:29105"/>
    </cofactor>
</comment>
<feature type="domain" description="Enoyl reductase (ER)" evidence="8">
    <location>
        <begin position="296"/>
        <end position="571"/>
    </location>
</feature>
<gene>
    <name evidence="9" type="ORF">P875_00064631</name>
</gene>
<evidence type="ECO:0000256" key="4">
    <source>
        <dbReference type="ARBA" id="ARBA00022833"/>
    </source>
</evidence>
<dbReference type="GO" id="GO:0004022">
    <property type="term" value="F:alcohol dehydrogenase (NAD+) activity"/>
    <property type="evidence" value="ECO:0007669"/>
    <property type="project" value="UniProtKB-ARBA"/>
</dbReference>
<proteinExistence type="inferred from homology"/>
<dbReference type="STRING" id="1403190.A0A0F0I860"/>
<dbReference type="InterPro" id="IPR013154">
    <property type="entry name" value="ADH-like_N"/>
</dbReference>
<reference evidence="9 10" key="1">
    <citation type="submission" date="2015-02" db="EMBL/GenBank/DDBJ databases">
        <title>Draft genome sequence of Aspergillus parasiticus SU-1.</title>
        <authorList>
            <person name="Yu J."/>
            <person name="Fedorova N."/>
            <person name="Yin Y."/>
            <person name="Losada L."/>
            <person name="Zafar N."/>
            <person name="Taujale R."/>
            <person name="Ehrlich K.C."/>
            <person name="Bhatnagar D."/>
            <person name="Cleveland T.E."/>
            <person name="Bennett J.W."/>
            <person name="Nierman W.C."/>
        </authorList>
    </citation>
    <scope>NUCLEOTIDE SEQUENCE [LARGE SCALE GENOMIC DNA]</scope>
    <source>
        <strain evidence="10">ATCC 56775 / NRRL 5862 / SRRC 143 / SU-1</strain>
    </source>
</reference>
<dbReference type="Pfam" id="PF00107">
    <property type="entry name" value="ADH_zinc_N"/>
    <property type="match status" value="1"/>
</dbReference>
<dbReference type="GO" id="GO:0005737">
    <property type="term" value="C:cytoplasm"/>
    <property type="evidence" value="ECO:0007669"/>
    <property type="project" value="TreeGrafter"/>
</dbReference>